<dbReference type="eggNOG" id="ENOG50333CC">
    <property type="taxonomic scope" value="Bacteria"/>
</dbReference>
<dbReference type="Proteomes" id="UP000003835">
    <property type="component" value="Unassembled WGS sequence"/>
</dbReference>
<gene>
    <name evidence="1" type="ORF">MC7420_3091</name>
</gene>
<protein>
    <submittedName>
        <fullName evidence="1">Uncharacterized protein</fullName>
    </submittedName>
</protein>
<sequence>MRVQVLTSVLLAETVVLFIGSVALGGCQPNQTGVLTLTTAASNMTELPTILNRTDIEEHFPDPFDAIDDDEMDERLQARDKGKQVRLIGQYIQVDVRRWPKPPPRYKGHVAVVLEDGTEVFLYPPWHSEAIRSTNEITRYNNRGVAVVGKIVPECPKSPQPAASIVAPCMLTIDFIDLVD</sequence>
<dbReference type="EMBL" id="DS989843">
    <property type="protein sequence ID" value="EDX77767.1"/>
    <property type="molecule type" value="Genomic_DNA"/>
</dbReference>
<keyword evidence="2" id="KW-1185">Reference proteome</keyword>
<dbReference type="PROSITE" id="PS51257">
    <property type="entry name" value="PROKAR_LIPOPROTEIN"/>
    <property type="match status" value="1"/>
</dbReference>
<organism evidence="1 2">
    <name type="scientific">Coleofasciculus chthonoplastes PCC 7420</name>
    <dbReference type="NCBI Taxonomy" id="118168"/>
    <lineage>
        <taxon>Bacteria</taxon>
        <taxon>Bacillati</taxon>
        <taxon>Cyanobacteriota</taxon>
        <taxon>Cyanophyceae</taxon>
        <taxon>Coleofasciculales</taxon>
        <taxon>Coleofasciculaceae</taxon>
        <taxon>Coleofasciculus</taxon>
    </lineage>
</organism>
<dbReference type="STRING" id="118168.MC7420_3091"/>
<dbReference type="AlphaFoldDB" id="B4VKC9"/>
<accession>B4VKC9</accession>
<dbReference type="HOGENOM" id="CLU_131493_0_0_3"/>
<name>B4VKC9_9CYAN</name>
<reference evidence="1 2" key="1">
    <citation type="submission" date="2008-07" db="EMBL/GenBank/DDBJ databases">
        <authorList>
            <person name="Tandeau de Marsac N."/>
            <person name="Ferriera S."/>
            <person name="Johnson J."/>
            <person name="Kravitz S."/>
            <person name="Beeson K."/>
            <person name="Sutton G."/>
            <person name="Rogers Y.-H."/>
            <person name="Friedman R."/>
            <person name="Frazier M."/>
            <person name="Venter J.C."/>
        </authorList>
    </citation>
    <scope>NUCLEOTIDE SEQUENCE [LARGE SCALE GENOMIC DNA]</scope>
    <source>
        <strain evidence="1 2">PCC 7420</strain>
    </source>
</reference>
<evidence type="ECO:0000313" key="1">
    <source>
        <dbReference type="EMBL" id="EDX77767.1"/>
    </source>
</evidence>
<proteinExistence type="predicted"/>
<evidence type="ECO:0000313" key="2">
    <source>
        <dbReference type="Proteomes" id="UP000003835"/>
    </source>
</evidence>